<dbReference type="Proteomes" id="UP000184611">
    <property type="component" value="Unassembled WGS sequence"/>
</dbReference>
<gene>
    <name evidence="2" type="ORF">SAMN05443547_0418</name>
</gene>
<name>A0A1M7ZTG6_9FLAO</name>
<evidence type="ECO:0000313" key="3">
    <source>
        <dbReference type="Proteomes" id="UP000184611"/>
    </source>
</evidence>
<accession>A0A1M7ZTG6</accession>
<feature type="transmembrane region" description="Helical" evidence="1">
    <location>
        <begin position="33"/>
        <end position="57"/>
    </location>
</feature>
<organism evidence="2 3">
    <name type="scientific">Flavobacterium cucumis</name>
    <dbReference type="NCBI Taxonomy" id="416016"/>
    <lineage>
        <taxon>Bacteria</taxon>
        <taxon>Pseudomonadati</taxon>
        <taxon>Bacteroidota</taxon>
        <taxon>Flavobacteriia</taxon>
        <taxon>Flavobacteriales</taxon>
        <taxon>Flavobacteriaceae</taxon>
        <taxon>Flavobacterium</taxon>
    </lineage>
</organism>
<dbReference type="STRING" id="416016.SAMN05443547_0418"/>
<keyword evidence="1" id="KW-0812">Transmembrane</keyword>
<dbReference type="EMBL" id="FRYK01000001">
    <property type="protein sequence ID" value="SHO72093.1"/>
    <property type="molecule type" value="Genomic_DNA"/>
</dbReference>
<evidence type="ECO:0000313" key="2">
    <source>
        <dbReference type="EMBL" id="SHO72093.1"/>
    </source>
</evidence>
<keyword evidence="1" id="KW-1133">Transmembrane helix</keyword>
<keyword evidence="1" id="KW-0472">Membrane</keyword>
<reference evidence="3" key="1">
    <citation type="submission" date="2016-12" db="EMBL/GenBank/DDBJ databases">
        <authorList>
            <person name="Varghese N."/>
            <person name="Submissions S."/>
        </authorList>
    </citation>
    <scope>NUCLEOTIDE SEQUENCE [LARGE SCALE GENOMIC DNA]</scope>
    <source>
        <strain evidence="3">DSM 18830</strain>
    </source>
</reference>
<proteinExistence type="predicted"/>
<dbReference type="AlphaFoldDB" id="A0A1M7ZTG6"/>
<keyword evidence="3" id="KW-1185">Reference proteome</keyword>
<protein>
    <submittedName>
        <fullName evidence="2">Uncharacterized protein</fullName>
    </submittedName>
</protein>
<feature type="transmembrane region" description="Helical" evidence="1">
    <location>
        <begin position="69"/>
        <end position="87"/>
    </location>
</feature>
<sequence>MIISKVSNIYYMIWSDAILTAQSKKKNSQEWKILVYLFAVFQMLNLAIIIILIKSFFDIRYPITFQIDIFPGRILNSLFPALIFYILPFF</sequence>
<evidence type="ECO:0000256" key="1">
    <source>
        <dbReference type="SAM" id="Phobius"/>
    </source>
</evidence>